<feature type="compositionally biased region" description="Low complexity" evidence="1">
    <location>
        <begin position="29"/>
        <end position="42"/>
    </location>
</feature>
<proteinExistence type="predicted"/>
<dbReference type="Gene3D" id="1.20.120.20">
    <property type="entry name" value="Apolipoprotein"/>
    <property type="match status" value="1"/>
</dbReference>
<gene>
    <name evidence="2" type="ORF">NA57DRAFT_58850</name>
</gene>
<name>A0A9P4IC08_9PEZI</name>
<dbReference type="Proteomes" id="UP000799772">
    <property type="component" value="Unassembled WGS sequence"/>
</dbReference>
<feature type="region of interest" description="Disordered" evidence="1">
    <location>
        <begin position="1"/>
        <end position="62"/>
    </location>
</feature>
<evidence type="ECO:0000313" key="3">
    <source>
        <dbReference type="Proteomes" id="UP000799772"/>
    </source>
</evidence>
<feature type="compositionally biased region" description="Low complexity" evidence="1">
    <location>
        <begin position="1"/>
        <end position="11"/>
    </location>
</feature>
<keyword evidence="3" id="KW-1185">Reference proteome</keyword>
<dbReference type="SUPFAM" id="SSF58113">
    <property type="entry name" value="Apolipoprotein A-I"/>
    <property type="match status" value="1"/>
</dbReference>
<dbReference type="AlphaFoldDB" id="A0A9P4IC08"/>
<feature type="compositionally biased region" description="Polar residues" evidence="1">
    <location>
        <begin position="12"/>
        <end position="23"/>
    </location>
</feature>
<comment type="caution">
    <text evidence="2">The sequence shown here is derived from an EMBL/GenBank/DDBJ whole genome shotgun (WGS) entry which is preliminary data.</text>
</comment>
<sequence length="226" mass="25533">MGNSSSTTSSSQAGEDSMSSNADTPHVDQSSQPVPSAVVPSSLDGRDTSATSGQPTSVDQLPDEQQAMLKKWMRSTMMKLHRRLRVESQAFHTKHTNSLRQLRNRLRTGMESLRTDFETGLRELRDLLHSETESRRTEVATVQRELQDHFRTEIETIRAEVTTSLRKDIDELEDRLPKIINDQTHAHQERSAEQSQIITSLLLEMQRLKTQVQRLSAALEKNGGDA</sequence>
<organism evidence="2 3">
    <name type="scientific">Rhizodiscina lignyota</name>
    <dbReference type="NCBI Taxonomy" id="1504668"/>
    <lineage>
        <taxon>Eukaryota</taxon>
        <taxon>Fungi</taxon>
        <taxon>Dikarya</taxon>
        <taxon>Ascomycota</taxon>
        <taxon>Pezizomycotina</taxon>
        <taxon>Dothideomycetes</taxon>
        <taxon>Pleosporomycetidae</taxon>
        <taxon>Aulographales</taxon>
        <taxon>Rhizodiscinaceae</taxon>
        <taxon>Rhizodiscina</taxon>
    </lineage>
</organism>
<feature type="compositionally biased region" description="Polar residues" evidence="1">
    <location>
        <begin position="48"/>
        <end position="59"/>
    </location>
</feature>
<accession>A0A9P4IC08</accession>
<reference evidence="2" key="1">
    <citation type="journal article" date="2020" name="Stud. Mycol.">
        <title>101 Dothideomycetes genomes: a test case for predicting lifestyles and emergence of pathogens.</title>
        <authorList>
            <person name="Haridas S."/>
            <person name="Albert R."/>
            <person name="Binder M."/>
            <person name="Bloem J."/>
            <person name="Labutti K."/>
            <person name="Salamov A."/>
            <person name="Andreopoulos B."/>
            <person name="Baker S."/>
            <person name="Barry K."/>
            <person name="Bills G."/>
            <person name="Bluhm B."/>
            <person name="Cannon C."/>
            <person name="Castanera R."/>
            <person name="Culley D."/>
            <person name="Daum C."/>
            <person name="Ezra D."/>
            <person name="Gonzalez J."/>
            <person name="Henrissat B."/>
            <person name="Kuo A."/>
            <person name="Liang C."/>
            <person name="Lipzen A."/>
            <person name="Lutzoni F."/>
            <person name="Magnuson J."/>
            <person name="Mondo S."/>
            <person name="Nolan M."/>
            <person name="Ohm R."/>
            <person name="Pangilinan J."/>
            <person name="Park H.-J."/>
            <person name="Ramirez L."/>
            <person name="Alfaro M."/>
            <person name="Sun H."/>
            <person name="Tritt A."/>
            <person name="Yoshinaga Y."/>
            <person name="Zwiers L.-H."/>
            <person name="Turgeon B."/>
            <person name="Goodwin S."/>
            <person name="Spatafora J."/>
            <person name="Crous P."/>
            <person name="Grigoriev I."/>
        </authorList>
    </citation>
    <scope>NUCLEOTIDE SEQUENCE</scope>
    <source>
        <strain evidence="2">CBS 133067</strain>
    </source>
</reference>
<protein>
    <submittedName>
        <fullName evidence="2">Uncharacterized protein</fullName>
    </submittedName>
</protein>
<evidence type="ECO:0000256" key="1">
    <source>
        <dbReference type="SAM" id="MobiDB-lite"/>
    </source>
</evidence>
<evidence type="ECO:0000313" key="2">
    <source>
        <dbReference type="EMBL" id="KAF2095777.1"/>
    </source>
</evidence>
<dbReference type="EMBL" id="ML978130">
    <property type="protein sequence ID" value="KAF2095777.1"/>
    <property type="molecule type" value="Genomic_DNA"/>
</dbReference>